<reference evidence="2 3" key="1">
    <citation type="submission" date="2021-06" db="EMBL/GenBank/DDBJ databases">
        <authorList>
            <person name="Sun Q."/>
            <person name="Li D."/>
        </authorList>
    </citation>
    <scope>NUCLEOTIDE SEQUENCE [LARGE SCALE GENOMIC DNA]</scope>
    <source>
        <strain evidence="2 3">MSJ-40</strain>
    </source>
</reference>
<feature type="domain" description="N-acetyltransferase" evidence="1">
    <location>
        <begin position="122"/>
        <end position="262"/>
    </location>
</feature>
<dbReference type="EMBL" id="JAHLPM010000017">
    <property type="protein sequence ID" value="MBU5439617.1"/>
    <property type="molecule type" value="Genomic_DNA"/>
</dbReference>
<name>A0ABS6EA05_9FIRM</name>
<dbReference type="PROSITE" id="PS51186">
    <property type="entry name" value="GNAT"/>
    <property type="match status" value="1"/>
</dbReference>
<dbReference type="RefSeq" id="WP_216521344.1">
    <property type="nucleotide sequence ID" value="NZ_JAHLPM010000017.1"/>
</dbReference>
<keyword evidence="3" id="KW-1185">Reference proteome</keyword>
<sequence>MGIESFSEALTNIYIKNPCRILPNALWKTLVQINNFNSNFILEDDEVKNLKLWNSNMLYTFWDRDKNYIDIDEKDINLFKMMVVHERQLNDNLKEKFSSVKAYFKLIHNNRDIPDIKISDDYYIRDVNIDSELHMVSELICHCYDNIKPSVKEVTKWTRHHVFQKNLWIWVIDKKREKPVALGIAELDINIKEGTLEWVQVLPDYHGNKLGKVLVIELLKRLGQYADFTTVSGELDNKTNAERLYRSCGFIGDDIWYVLRKD</sequence>
<dbReference type="Pfam" id="PF13508">
    <property type="entry name" value="Acetyltransf_7"/>
    <property type="match status" value="1"/>
</dbReference>
<comment type="caution">
    <text evidence="2">The sequence shown here is derived from an EMBL/GenBank/DDBJ whole genome shotgun (WGS) entry which is preliminary data.</text>
</comment>
<dbReference type="Proteomes" id="UP000749471">
    <property type="component" value="Unassembled WGS sequence"/>
</dbReference>
<protein>
    <submittedName>
        <fullName evidence="2">GNAT family N-acetyltransferase</fullName>
    </submittedName>
</protein>
<evidence type="ECO:0000259" key="1">
    <source>
        <dbReference type="PROSITE" id="PS51186"/>
    </source>
</evidence>
<gene>
    <name evidence="2" type="ORF">KQI42_16505</name>
</gene>
<organism evidence="2 3">
    <name type="scientific">Tissierella simiarum</name>
    <dbReference type="NCBI Taxonomy" id="2841534"/>
    <lineage>
        <taxon>Bacteria</taxon>
        <taxon>Bacillati</taxon>
        <taxon>Bacillota</taxon>
        <taxon>Tissierellia</taxon>
        <taxon>Tissierellales</taxon>
        <taxon>Tissierellaceae</taxon>
        <taxon>Tissierella</taxon>
    </lineage>
</organism>
<dbReference type="InterPro" id="IPR000182">
    <property type="entry name" value="GNAT_dom"/>
</dbReference>
<accession>A0ABS6EA05</accession>
<evidence type="ECO:0000313" key="2">
    <source>
        <dbReference type="EMBL" id="MBU5439617.1"/>
    </source>
</evidence>
<proteinExistence type="predicted"/>
<evidence type="ECO:0000313" key="3">
    <source>
        <dbReference type="Proteomes" id="UP000749471"/>
    </source>
</evidence>